<feature type="non-terminal residue" evidence="1">
    <location>
        <position position="1"/>
    </location>
</feature>
<dbReference type="InterPro" id="IPR040521">
    <property type="entry name" value="KDZ"/>
</dbReference>
<evidence type="ECO:0000313" key="2">
    <source>
        <dbReference type="Proteomes" id="UP000799118"/>
    </source>
</evidence>
<dbReference type="OrthoDB" id="3192989at2759"/>
<organism evidence="1 2">
    <name type="scientific">Gymnopus androsaceus JB14</name>
    <dbReference type="NCBI Taxonomy" id="1447944"/>
    <lineage>
        <taxon>Eukaryota</taxon>
        <taxon>Fungi</taxon>
        <taxon>Dikarya</taxon>
        <taxon>Basidiomycota</taxon>
        <taxon>Agaricomycotina</taxon>
        <taxon>Agaricomycetes</taxon>
        <taxon>Agaricomycetidae</taxon>
        <taxon>Agaricales</taxon>
        <taxon>Marasmiineae</taxon>
        <taxon>Omphalotaceae</taxon>
        <taxon>Gymnopus</taxon>
    </lineage>
</organism>
<gene>
    <name evidence="1" type="ORF">BT96DRAFT_780452</name>
</gene>
<proteinExistence type="predicted"/>
<evidence type="ECO:0000313" key="1">
    <source>
        <dbReference type="EMBL" id="KAE9390555.1"/>
    </source>
</evidence>
<dbReference type="EMBL" id="ML769654">
    <property type="protein sequence ID" value="KAE9390555.1"/>
    <property type="molecule type" value="Genomic_DNA"/>
</dbReference>
<reference evidence="1" key="1">
    <citation type="journal article" date="2019" name="Environ. Microbiol.">
        <title>Fungal ecological strategies reflected in gene transcription - a case study of two litter decomposers.</title>
        <authorList>
            <person name="Barbi F."/>
            <person name="Kohler A."/>
            <person name="Barry K."/>
            <person name="Baskaran P."/>
            <person name="Daum C."/>
            <person name="Fauchery L."/>
            <person name="Ihrmark K."/>
            <person name="Kuo A."/>
            <person name="LaButti K."/>
            <person name="Lipzen A."/>
            <person name="Morin E."/>
            <person name="Grigoriev I.V."/>
            <person name="Henrissat B."/>
            <person name="Lindahl B."/>
            <person name="Martin F."/>
        </authorList>
    </citation>
    <scope>NUCLEOTIDE SEQUENCE</scope>
    <source>
        <strain evidence="1">JB14</strain>
    </source>
</reference>
<dbReference type="Proteomes" id="UP000799118">
    <property type="component" value="Unassembled WGS sequence"/>
</dbReference>
<name>A0A6A4GZM9_9AGAR</name>
<dbReference type="AlphaFoldDB" id="A0A6A4GZM9"/>
<accession>A0A6A4GZM9</accession>
<keyword evidence="2" id="KW-1185">Reference proteome</keyword>
<feature type="non-terminal residue" evidence="1">
    <location>
        <position position="58"/>
    </location>
</feature>
<dbReference type="Pfam" id="PF18758">
    <property type="entry name" value="KDZ"/>
    <property type="match status" value="1"/>
</dbReference>
<protein>
    <submittedName>
        <fullName evidence="1">Uncharacterized protein</fullName>
    </submittedName>
</protein>
<sequence length="58" mass="6916">FLFNYTPKSGVTDGEGVEQQWSWLNSIAWCVSMMCADDWWDALDNFCNYWNWLKTLDL</sequence>